<protein>
    <submittedName>
        <fullName evidence="1">BnaC09g41300D protein</fullName>
    </submittedName>
</protein>
<proteinExistence type="predicted"/>
<evidence type="ECO:0000313" key="1">
    <source>
        <dbReference type="EMBL" id="CDY49652.1"/>
    </source>
</evidence>
<keyword evidence="2" id="KW-1185">Reference proteome</keyword>
<dbReference type="PaxDb" id="3708-A0A078II82"/>
<dbReference type="AlphaFoldDB" id="A0A078II82"/>
<dbReference type="Gramene" id="CDY49652">
    <property type="protein sequence ID" value="CDY49652"/>
    <property type="gene ID" value="GSBRNA2T00093522001"/>
</dbReference>
<reference evidence="1 2" key="1">
    <citation type="journal article" date="2014" name="Science">
        <title>Plant genetics. Early allopolyploid evolution in the post-Neolithic Brassica napus oilseed genome.</title>
        <authorList>
            <person name="Chalhoub B."/>
            <person name="Denoeud F."/>
            <person name="Liu S."/>
            <person name="Parkin I.A."/>
            <person name="Tang H."/>
            <person name="Wang X."/>
            <person name="Chiquet J."/>
            <person name="Belcram H."/>
            <person name="Tong C."/>
            <person name="Samans B."/>
            <person name="Correa M."/>
            <person name="Da Silva C."/>
            <person name="Just J."/>
            <person name="Falentin C."/>
            <person name="Koh C.S."/>
            <person name="Le Clainche I."/>
            <person name="Bernard M."/>
            <person name="Bento P."/>
            <person name="Noel B."/>
            <person name="Labadie K."/>
            <person name="Alberti A."/>
            <person name="Charles M."/>
            <person name="Arnaud D."/>
            <person name="Guo H."/>
            <person name="Daviaud C."/>
            <person name="Alamery S."/>
            <person name="Jabbari K."/>
            <person name="Zhao M."/>
            <person name="Edger P.P."/>
            <person name="Chelaifa H."/>
            <person name="Tack D."/>
            <person name="Lassalle G."/>
            <person name="Mestiri I."/>
            <person name="Schnel N."/>
            <person name="Le Paslier M.C."/>
            <person name="Fan G."/>
            <person name="Renault V."/>
            <person name="Bayer P.E."/>
            <person name="Golicz A.A."/>
            <person name="Manoli S."/>
            <person name="Lee T.H."/>
            <person name="Thi V.H."/>
            <person name="Chalabi S."/>
            <person name="Hu Q."/>
            <person name="Fan C."/>
            <person name="Tollenaere R."/>
            <person name="Lu Y."/>
            <person name="Battail C."/>
            <person name="Shen J."/>
            <person name="Sidebottom C.H."/>
            <person name="Wang X."/>
            <person name="Canaguier A."/>
            <person name="Chauveau A."/>
            <person name="Berard A."/>
            <person name="Deniot G."/>
            <person name="Guan M."/>
            <person name="Liu Z."/>
            <person name="Sun F."/>
            <person name="Lim Y.P."/>
            <person name="Lyons E."/>
            <person name="Town C.D."/>
            <person name="Bancroft I."/>
            <person name="Wang X."/>
            <person name="Meng J."/>
            <person name="Ma J."/>
            <person name="Pires J.C."/>
            <person name="King G.J."/>
            <person name="Brunel D."/>
            <person name="Delourme R."/>
            <person name="Renard M."/>
            <person name="Aury J.M."/>
            <person name="Adams K.L."/>
            <person name="Batley J."/>
            <person name="Snowdon R.J."/>
            <person name="Tost J."/>
            <person name="Edwards D."/>
            <person name="Zhou Y."/>
            <person name="Hua W."/>
            <person name="Sharpe A.G."/>
            <person name="Paterson A.H."/>
            <person name="Guan C."/>
            <person name="Wincker P."/>
        </authorList>
    </citation>
    <scope>NUCLEOTIDE SEQUENCE [LARGE SCALE GENOMIC DNA]</scope>
    <source>
        <strain evidence="2">cv. Darmor-bzh</strain>
    </source>
</reference>
<dbReference type="Proteomes" id="UP000028999">
    <property type="component" value="Unassembled WGS sequence"/>
</dbReference>
<gene>
    <name evidence="1" type="primary">BnaC09g41300D</name>
    <name evidence="1" type="ORF">GSBRNA2T00093522001</name>
</gene>
<organism evidence="1 2">
    <name type="scientific">Brassica napus</name>
    <name type="common">Rape</name>
    <dbReference type="NCBI Taxonomy" id="3708"/>
    <lineage>
        <taxon>Eukaryota</taxon>
        <taxon>Viridiplantae</taxon>
        <taxon>Streptophyta</taxon>
        <taxon>Embryophyta</taxon>
        <taxon>Tracheophyta</taxon>
        <taxon>Spermatophyta</taxon>
        <taxon>Magnoliopsida</taxon>
        <taxon>eudicotyledons</taxon>
        <taxon>Gunneridae</taxon>
        <taxon>Pentapetalae</taxon>
        <taxon>rosids</taxon>
        <taxon>malvids</taxon>
        <taxon>Brassicales</taxon>
        <taxon>Brassicaceae</taxon>
        <taxon>Brassiceae</taxon>
        <taxon>Brassica</taxon>
    </lineage>
</organism>
<name>A0A078II82_BRANA</name>
<evidence type="ECO:0000313" key="2">
    <source>
        <dbReference type="Proteomes" id="UP000028999"/>
    </source>
</evidence>
<dbReference type="EMBL" id="LK032850">
    <property type="protein sequence ID" value="CDY49652.1"/>
    <property type="molecule type" value="Genomic_DNA"/>
</dbReference>
<sequence length="32" mass="3504">MGSETELSKVQGPVLQNLQNPPLERSIVLRIG</sequence>
<accession>A0A078II82</accession>